<reference evidence="7" key="2">
    <citation type="journal article" date="2023" name="IMA Fungus">
        <title>Comparative genomic study of the Penicillium genus elucidates a diverse pangenome and 15 lateral gene transfer events.</title>
        <authorList>
            <person name="Petersen C."/>
            <person name="Sorensen T."/>
            <person name="Nielsen M.R."/>
            <person name="Sondergaard T.E."/>
            <person name="Sorensen J.L."/>
            <person name="Fitzpatrick D.A."/>
            <person name="Frisvad J.C."/>
            <person name="Nielsen K.L."/>
        </authorList>
    </citation>
    <scope>NUCLEOTIDE SEQUENCE</scope>
    <source>
        <strain evidence="7">IBT 35673</strain>
    </source>
</reference>
<dbReference type="Pfam" id="PF13664">
    <property type="entry name" value="DUF4149"/>
    <property type="match status" value="1"/>
</dbReference>
<evidence type="ECO:0000313" key="7">
    <source>
        <dbReference type="EMBL" id="KAJ5344675.1"/>
    </source>
</evidence>
<evidence type="ECO:0000256" key="2">
    <source>
        <dbReference type="ARBA" id="ARBA00022692"/>
    </source>
</evidence>
<keyword evidence="4 5" id="KW-0472">Membrane</keyword>
<evidence type="ECO:0000256" key="5">
    <source>
        <dbReference type="SAM" id="Phobius"/>
    </source>
</evidence>
<dbReference type="PANTHER" id="PTHR23241:SF102">
    <property type="entry name" value="LD23009P"/>
    <property type="match status" value="1"/>
</dbReference>
<comment type="caution">
    <text evidence="7">The sequence shown here is derived from an EMBL/GenBank/DDBJ whole genome shotgun (WGS) entry which is preliminary data.</text>
</comment>
<reference evidence="7" key="1">
    <citation type="submission" date="2022-12" db="EMBL/GenBank/DDBJ databases">
        <authorList>
            <person name="Petersen C."/>
        </authorList>
    </citation>
    <scope>NUCLEOTIDE SEQUENCE</scope>
    <source>
        <strain evidence="7">IBT 35673</strain>
    </source>
</reference>
<evidence type="ECO:0000256" key="1">
    <source>
        <dbReference type="ARBA" id="ARBA00004370"/>
    </source>
</evidence>
<dbReference type="PANTHER" id="PTHR23241">
    <property type="entry name" value="LATE EMBRYOGENESIS ABUNDANT PLANTS LEA-RELATED"/>
    <property type="match status" value="1"/>
</dbReference>
<keyword evidence="2 5" id="KW-0812">Transmembrane</keyword>
<dbReference type="Proteomes" id="UP001147695">
    <property type="component" value="Unassembled WGS sequence"/>
</dbReference>
<dbReference type="GO" id="GO:0016020">
    <property type="term" value="C:membrane"/>
    <property type="evidence" value="ECO:0007669"/>
    <property type="project" value="UniProtKB-SubCell"/>
</dbReference>
<gene>
    <name evidence="7" type="ORF">N7452_002679</name>
</gene>
<feature type="domain" description="TMEM205-like" evidence="6">
    <location>
        <begin position="17"/>
        <end position="115"/>
    </location>
</feature>
<evidence type="ECO:0000313" key="8">
    <source>
        <dbReference type="Proteomes" id="UP001147695"/>
    </source>
</evidence>
<sequence length="175" mass="19240">MEKALRTASSFLPYHLLAYGTLLGTQLFHSFVNTKICYKALSMDQFVILQKQIFPIYFATQVSLTALTAATRPPFGIFSLAKDPWSAAPLAIAGVAGYLNWFIYGPKTSSASMKRRVMQVTENPSFDPNSPKAHSVNRNFARNHAMAIHLNAIAVIATVLYGFSLSATILDGQHI</sequence>
<evidence type="ECO:0000259" key="6">
    <source>
        <dbReference type="Pfam" id="PF13664"/>
    </source>
</evidence>
<organism evidence="7 8">
    <name type="scientific">Penicillium brevicompactum</name>
    <dbReference type="NCBI Taxonomy" id="5074"/>
    <lineage>
        <taxon>Eukaryota</taxon>
        <taxon>Fungi</taxon>
        <taxon>Dikarya</taxon>
        <taxon>Ascomycota</taxon>
        <taxon>Pezizomycotina</taxon>
        <taxon>Eurotiomycetes</taxon>
        <taxon>Eurotiomycetidae</taxon>
        <taxon>Eurotiales</taxon>
        <taxon>Aspergillaceae</taxon>
        <taxon>Penicillium</taxon>
    </lineage>
</organism>
<dbReference type="InterPro" id="IPR025423">
    <property type="entry name" value="TMEM205-like"/>
</dbReference>
<accession>A0A9W9QS37</accession>
<dbReference type="InterPro" id="IPR053009">
    <property type="entry name" value="Xanthocillin_Biosynth-Assoc"/>
</dbReference>
<protein>
    <recommendedName>
        <fullName evidence="6">TMEM205-like domain-containing protein</fullName>
    </recommendedName>
</protein>
<keyword evidence="3 5" id="KW-1133">Transmembrane helix</keyword>
<evidence type="ECO:0000256" key="3">
    <source>
        <dbReference type="ARBA" id="ARBA00022989"/>
    </source>
</evidence>
<feature type="transmembrane region" description="Helical" evidence="5">
    <location>
        <begin position="53"/>
        <end position="75"/>
    </location>
</feature>
<proteinExistence type="predicted"/>
<feature type="transmembrane region" description="Helical" evidence="5">
    <location>
        <begin position="148"/>
        <end position="170"/>
    </location>
</feature>
<feature type="transmembrane region" description="Helical" evidence="5">
    <location>
        <begin position="12"/>
        <end position="32"/>
    </location>
</feature>
<dbReference type="AlphaFoldDB" id="A0A9W9QS37"/>
<comment type="subcellular location">
    <subcellularLocation>
        <location evidence="1">Membrane</location>
    </subcellularLocation>
</comment>
<dbReference type="EMBL" id="JAPZBQ010000002">
    <property type="protein sequence ID" value="KAJ5344675.1"/>
    <property type="molecule type" value="Genomic_DNA"/>
</dbReference>
<name>A0A9W9QS37_PENBR</name>
<feature type="transmembrane region" description="Helical" evidence="5">
    <location>
        <begin position="87"/>
        <end position="106"/>
    </location>
</feature>
<evidence type="ECO:0000256" key="4">
    <source>
        <dbReference type="ARBA" id="ARBA00023136"/>
    </source>
</evidence>